<protein>
    <submittedName>
        <fullName evidence="1">Uncharacterized protein</fullName>
    </submittedName>
</protein>
<reference evidence="2" key="1">
    <citation type="journal article" date="2010" name="Nat. Biotechnol.">
        <title>Draft genome sequence of the oilseed species Ricinus communis.</title>
        <authorList>
            <person name="Chan A.P."/>
            <person name="Crabtree J."/>
            <person name="Zhao Q."/>
            <person name="Lorenzi H."/>
            <person name="Orvis J."/>
            <person name="Puiu D."/>
            <person name="Melake-Berhan A."/>
            <person name="Jones K.M."/>
            <person name="Redman J."/>
            <person name="Chen G."/>
            <person name="Cahoon E.B."/>
            <person name="Gedil M."/>
            <person name="Stanke M."/>
            <person name="Haas B.J."/>
            <person name="Wortman J.R."/>
            <person name="Fraser-Liggett C.M."/>
            <person name="Ravel J."/>
            <person name="Rabinowicz P.D."/>
        </authorList>
    </citation>
    <scope>NUCLEOTIDE SEQUENCE [LARGE SCALE GENOMIC DNA]</scope>
    <source>
        <strain evidence="2">cv. Hale</strain>
    </source>
</reference>
<dbReference type="Proteomes" id="UP000008311">
    <property type="component" value="Unassembled WGS sequence"/>
</dbReference>
<dbReference type="EMBL" id="EQ973807">
    <property type="protein sequence ID" value="EEF45814.1"/>
    <property type="molecule type" value="Genomic_DNA"/>
</dbReference>
<proteinExistence type="predicted"/>
<accession>B9RRV4</accession>
<dbReference type="InParanoid" id="B9RRV4"/>
<organism evidence="1 2">
    <name type="scientific">Ricinus communis</name>
    <name type="common">Castor bean</name>
    <dbReference type="NCBI Taxonomy" id="3988"/>
    <lineage>
        <taxon>Eukaryota</taxon>
        <taxon>Viridiplantae</taxon>
        <taxon>Streptophyta</taxon>
        <taxon>Embryophyta</taxon>
        <taxon>Tracheophyta</taxon>
        <taxon>Spermatophyta</taxon>
        <taxon>Magnoliopsida</taxon>
        <taxon>eudicotyledons</taxon>
        <taxon>Gunneridae</taxon>
        <taxon>Pentapetalae</taxon>
        <taxon>rosids</taxon>
        <taxon>fabids</taxon>
        <taxon>Malpighiales</taxon>
        <taxon>Euphorbiaceae</taxon>
        <taxon>Acalyphoideae</taxon>
        <taxon>Acalypheae</taxon>
        <taxon>Ricinus</taxon>
    </lineage>
</organism>
<keyword evidence="2" id="KW-1185">Reference proteome</keyword>
<name>B9RRV4_RICCO</name>
<sequence length="64" mass="6726">MSMVQSTSYWEAVLLTADKALSHVLFAGDSKVVMDGTLGGGEGSAPVGSKKTRNVLGLYQKCSF</sequence>
<dbReference type="AlphaFoldDB" id="B9RRV4"/>
<gene>
    <name evidence="1" type="ORF">RCOM_0798430</name>
</gene>
<evidence type="ECO:0000313" key="1">
    <source>
        <dbReference type="EMBL" id="EEF45814.1"/>
    </source>
</evidence>
<evidence type="ECO:0000313" key="2">
    <source>
        <dbReference type="Proteomes" id="UP000008311"/>
    </source>
</evidence>